<sequence length="58" mass="6491">SLLASYAYDNFDVDLKSQVPTAEKSNDSLKHLTSGLLFPLVHGITVDDLKCPEELWKK</sequence>
<keyword evidence="2" id="KW-1185">Reference proteome</keyword>
<proteinExistence type="predicted"/>
<dbReference type="EMBL" id="KN820019">
    <property type="protein sequence ID" value="KIJ07101.1"/>
    <property type="molecule type" value="Genomic_DNA"/>
</dbReference>
<dbReference type="HOGENOM" id="CLU_179720_0_0_1"/>
<dbReference type="AlphaFoldDB" id="A0A0C9TIH9"/>
<dbReference type="Proteomes" id="UP000053647">
    <property type="component" value="Unassembled WGS sequence"/>
</dbReference>
<feature type="non-terminal residue" evidence="1">
    <location>
        <position position="58"/>
    </location>
</feature>
<reference evidence="2" key="2">
    <citation type="submission" date="2015-01" db="EMBL/GenBank/DDBJ databases">
        <title>Evolutionary Origins and Diversification of the Mycorrhizal Mutualists.</title>
        <authorList>
            <consortium name="DOE Joint Genome Institute"/>
            <consortium name="Mycorrhizal Genomics Consortium"/>
            <person name="Kohler A."/>
            <person name="Kuo A."/>
            <person name="Nagy L.G."/>
            <person name="Floudas D."/>
            <person name="Copeland A."/>
            <person name="Barry K.W."/>
            <person name="Cichocki N."/>
            <person name="Veneault-Fourrey C."/>
            <person name="LaButti K."/>
            <person name="Lindquist E.A."/>
            <person name="Lipzen A."/>
            <person name="Lundell T."/>
            <person name="Morin E."/>
            <person name="Murat C."/>
            <person name="Riley R."/>
            <person name="Ohm R."/>
            <person name="Sun H."/>
            <person name="Tunlid A."/>
            <person name="Henrissat B."/>
            <person name="Grigoriev I.V."/>
            <person name="Hibbett D.S."/>
            <person name="Martin F."/>
        </authorList>
    </citation>
    <scope>NUCLEOTIDE SEQUENCE [LARGE SCALE GENOMIC DNA]</scope>
    <source>
        <strain evidence="2">ATCC 200175</strain>
    </source>
</reference>
<evidence type="ECO:0000313" key="1">
    <source>
        <dbReference type="EMBL" id="KIJ07101.1"/>
    </source>
</evidence>
<gene>
    <name evidence="1" type="ORF">PAXINDRAFT_35747</name>
</gene>
<name>A0A0C9TIH9_PAXIN</name>
<accession>A0A0C9TIH9</accession>
<reference evidence="1 2" key="1">
    <citation type="submission" date="2014-06" db="EMBL/GenBank/DDBJ databases">
        <authorList>
            <consortium name="DOE Joint Genome Institute"/>
            <person name="Kuo A."/>
            <person name="Kohler A."/>
            <person name="Nagy L.G."/>
            <person name="Floudas D."/>
            <person name="Copeland A."/>
            <person name="Barry K.W."/>
            <person name="Cichocki N."/>
            <person name="Veneault-Fourrey C."/>
            <person name="LaButti K."/>
            <person name="Lindquist E.A."/>
            <person name="Lipzen A."/>
            <person name="Lundell T."/>
            <person name="Morin E."/>
            <person name="Murat C."/>
            <person name="Sun H."/>
            <person name="Tunlid A."/>
            <person name="Henrissat B."/>
            <person name="Grigoriev I.V."/>
            <person name="Hibbett D.S."/>
            <person name="Martin F."/>
            <person name="Nordberg H.P."/>
            <person name="Cantor M.N."/>
            <person name="Hua S.X."/>
        </authorList>
    </citation>
    <scope>NUCLEOTIDE SEQUENCE [LARGE SCALE GENOMIC DNA]</scope>
    <source>
        <strain evidence="1 2">ATCC 200175</strain>
    </source>
</reference>
<organism evidence="1 2">
    <name type="scientific">Paxillus involutus ATCC 200175</name>
    <dbReference type="NCBI Taxonomy" id="664439"/>
    <lineage>
        <taxon>Eukaryota</taxon>
        <taxon>Fungi</taxon>
        <taxon>Dikarya</taxon>
        <taxon>Basidiomycota</taxon>
        <taxon>Agaricomycotina</taxon>
        <taxon>Agaricomycetes</taxon>
        <taxon>Agaricomycetidae</taxon>
        <taxon>Boletales</taxon>
        <taxon>Paxilineae</taxon>
        <taxon>Paxillaceae</taxon>
        <taxon>Paxillus</taxon>
    </lineage>
</organism>
<evidence type="ECO:0000313" key="2">
    <source>
        <dbReference type="Proteomes" id="UP000053647"/>
    </source>
</evidence>
<dbReference type="OrthoDB" id="4743193at2759"/>
<feature type="non-terminal residue" evidence="1">
    <location>
        <position position="1"/>
    </location>
</feature>
<protein>
    <submittedName>
        <fullName evidence="1">Uncharacterized protein</fullName>
    </submittedName>
</protein>